<feature type="transmembrane region" description="Helical" evidence="6">
    <location>
        <begin position="90"/>
        <end position="108"/>
    </location>
</feature>
<dbReference type="PANTHER" id="PTHR32322">
    <property type="entry name" value="INNER MEMBRANE TRANSPORTER"/>
    <property type="match status" value="1"/>
</dbReference>
<reference evidence="8 9" key="1">
    <citation type="submission" date="2018-02" db="EMBL/GenBank/DDBJ databases">
        <title>Comparative genomes isolates from brazilian mangrove.</title>
        <authorList>
            <person name="Araujo J.E."/>
            <person name="Taketani R.G."/>
            <person name="Silva M.C.P."/>
            <person name="Loureco M.V."/>
            <person name="Andreote F.D."/>
        </authorList>
    </citation>
    <scope>NUCLEOTIDE SEQUENCE [LARGE SCALE GENOMIC DNA]</scope>
    <source>
        <strain evidence="8 9">Nap-Phe MGV</strain>
    </source>
</reference>
<evidence type="ECO:0000256" key="3">
    <source>
        <dbReference type="ARBA" id="ARBA00022692"/>
    </source>
</evidence>
<name>A0A2S8GQ82_9BACT</name>
<proteinExistence type="predicted"/>
<feature type="transmembrane region" description="Helical" evidence="6">
    <location>
        <begin position="291"/>
        <end position="318"/>
    </location>
</feature>
<dbReference type="InterPro" id="IPR000620">
    <property type="entry name" value="EamA_dom"/>
</dbReference>
<feature type="domain" description="EamA" evidence="7">
    <location>
        <begin position="186"/>
        <end position="320"/>
    </location>
</feature>
<evidence type="ECO:0000256" key="6">
    <source>
        <dbReference type="SAM" id="Phobius"/>
    </source>
</evidence>
<comment type="caution">
    <text evidence="8">The sequence shown here is derived from an EMBL/GenBank/DDBJ whole genome shotgun (WGS) entry which is preliminary data.</text>
</comment>
<feature type="transmembrane region" description="Helical" evidence="6">
    <location>
        <begin position="25"/>
        <end position="46"/>
    </location>
</feature>
<organism evidence="8 9">
    <name type="scientific">Blastopirellula marina</name>
    <dbReference type="NCBI Taxonomy" id="124"/>
    <lineage>
        <taxon>Bacteria</taxon>
        <taxon>Pseudomonadati</taxon>
        <taxon>Planctomycetota</taxon>
        <taxon>Planctomycetia</taxon>
        <taxon>Pirellulales</taxon>
        <taxon>Pirellulaceae</taxon>
        <taxon>Blastopirellula</taxon>
    </lineage>
</organism>
<dbReference type="Gene3D" id="1.10.3730.20">
    <property type="match status" value="1"/>
</dbReference>
<dbReference type="InterPro" id="IPR050638">
    <property type="entry name" value="AA-Vitamin_Transporters"/>
</dbReference>
<comment type="subcellular location">
    <subcellularLocation>
        <location evidence="1">Cell membrane</location>
        <topology evidence="1">Multi-pass membrane protein</topology>
    </subcellularLocation>
</comment>
<dbReference type="AlphaFoldDB" id="A0A2S8GQ82"/>
<keyword evidence="3 6" id="KW-0812">Transmembrane</keyword>
<dbReference type="Proteomes" id="UP000237819">
    <property type="component" value="Unassembled WGS sequence"/>
</dbReference>
<feature type="transmembrane region" description="Helical" evidence="6">
    <location>
        <begin position="115"/>
        <end position="141"/>
    </location>
</feature>
<sequence>MSTTRFLELYEIPRIFMTDRNTPNLWLGLVCGVLAGVGYSLTNICLKSLTGLDPVWVAFLKAIPTVAMFAPIAAWQVGTGRAPLPKASSVVILVAAAISSQLLGNALLQWSYGVIGIAMSVPLTVGTMIVVGVLISWWLLGEPLTRWQTWGTASLVLALLMLSLAGGDAIRAVMSTQSSWWMIVLGITSPMLSGSSYAFLSIAIRRGVSGEVSMFMTTSLICAVGIVVLGPLSLYTAGWEKIAATTWPEYGVLLVAGILNAGAFVALTLSFRYAPVIVGNAANSLQNPLSALAGIVIFHEAFSINLVFGVVLTVAGIVMMGLRDRTTAHPNVVPVDKLNDAVLDPVAANEATRERDLDVSGANQGRSVETLFTSQE</sequence>
<feature type="transmembrane region" description="Helical" evidence="6">
    <location>
        <begin position="147"/>
        <end position="167"/>
    </location>
</feature>
<feature type="transmembrane region" description="Helical" evidence="6">
    <location>
        <begin position="58"/>
        <end position="78"/>
    </location>
</feature>
<keyword evidence="2" id="KW-1003">Cell membrane</keyword>
<dbReference type="OrthoDB" id="276016at2"/>
<evidence type="ECO:0000256" key="2">
    <source>
        <dbReference type="ARBA" id="ARBA00022475"/>
    </source>
</evidence>
<protein>
    <recommendedName>
        <fullName evidence="7">EamA domain-containing protein</fullName>
    </recommendedName>
</protein>
<evidence type="ECO:0000259" key="7">
    <source>
        <dbReference type="Pfam" id="PF00892"/>
    </source>
</evidence>
<feature type="transmembrane region" description="Helical" evidence="6">
    <location>
        <begin position="250"/>
        <end position="271"/>
    </location>
</feature>
<evidence type="ECO:0000256" key="1">
    <source>
        <dbReference type="ARBA" id="ARBA00004651"/>
    </source>
</evidence>
<gene>
    <name evidence="8" type="ORF">C5Y93_08945</name>
</gene>
<keyword evidence="5 6" id="KW-0472">Membrane</keyword>
<dbReference type="RefSeq" id="WP_105335065.1">
    <property type="nucleotide sequence ID" value="NZ_PUHZ01000009.1"/>
</dbReference>
<evidence type="ECO:0000256" key="5">
    <source>
        <dbReference type="ARBA" id="ARBA00023136"/>
    </source>
</evidence>
<dbReference type="PANTHER" id="PTHR32322:SF18">
    <property type="entry name" value="S-ADENOSYLMETHIONINE_S-ADENOSYLHOMOCYSTEINE TRANSPORTER"/>
    <property type="match status" value="1"/>
</dbReference>
<keyword evidence="4 6" id="KW-1133">Transmembrane helix</keyword>
<dbReference type="SUPFAM" id="SSF103481">
    <property type="entry name" value="Multidrug resistance efflux transporter EmrE"/>
    <property type="match status" value="2"/>
</dbReference>
<dbReference type="GO" id="GO:0005886">
    <property type="term" value="C:plasma membrane"/>
    <property type="evidence" value="ECO:0007669"/>
    <property type="project" value="UniProtKB-SubCell"/>
</dbReference>
<evidence type="ECO:0000256" key="4">
    <source>
        <dbReference type="ARBA" id="ARBA00022989"/>
    </source>
</evidence>
<evidence type="ECO:0000313" key="8">
    <source>
        <dbReference type="EMBL" id="PQO46587.1"/>
    </source>
</evidence>
<dbReference type="InterPro" id="IPR037185">
    <property type="entry name" value="EmrE-like"/>
</dbReference>
<dbReference type="EMBL" id="PUHZ01000009">
    <property type="protein sequence ID" value="PQO46587.1"/>
    <property type="molecule type" value="Genomic_DNA"/>
</dbReference>
<feature type="transmembrane region" description="Helical" evidence="6">
    <location>
        <begin position="212"/>
        <end position="238"/>
    </location>
</feature>
<accession>A0A2S8GQ82</accession>
<dbReference type="Pfam" id="PF00892">
    <property type="entry name" value="EamA"/>
    <property type="match status" value="2"/>
</dbReference>
<feature type="transmembrane region" description="Helical" evidence="6">
    <location>
        <begin position="179"/>
        <end position="200"/>
    </location>
</feature>
<evidence type="ECO:0000313" key="9">
    <source>
        <dbReference type="Proteomes" id="UP000237819"/>
    </source>
</evidence>
<feature type="domain" description="EamA" evidence="7">
    <location>
        <begin position="27"/>
        <end position="163"/>
    </location>
</feature>